<gene>
    <name evidence="2" type="ORF">CSUB8521_0154</name>
</gene>
<dbReference type="AlphaFoldDB" id="A0A0A8H7W2"/>
<dbReference type="HOGENOM" id="CLU_059331_0_0_7"/>
<proteinExistence type="predicted"/>
<evidence type="ECO:0000313" key="2">
    <source>
        <dbReference type="EMBL" id="AJC90052.1"/>
    </source>
</evidence>
<evidence type="ECO:0000313" key="3">
    <source>
        <dbReference type="Proteomes" id="UP000031135"/>
    </source>
</evidence>
<reference evidence="2 3" key="1">
    <citation type="journal article" date="2014" name="Genome Biol. Evol.">
        <title>Comparative Genomics of the Campylobacter lari Group.</title>
        <authorList>
            <person name="Miller W.G."/>
            <person name="Yee E."/>
            <person name="Chapman M.H."/>
            <person name="Smith T.P."/>
            <person name="Bono J.L."/>
            <person name="Huynh S."/>
            <person name="Parker C.T."/>
            <person name="Vandamme P."/>
            <person name="Luong K."/>
            <person name="Korlach J."/>
        </authorList>
    </citation>
    <scope>NUCLEOTIDE SEQUENCE [LARGE SCALE GENOMIC DNA]</scope>
    <source>
        <strain evidence="2 3">LMG 24374</strain>
    </source>
</reference>
<sequence>MKNLAIIFENSLLACEKDEIPSLISELVFNLSYKKICYENTTNEELFANFSKVLEKLELVNEENISKIIQGIIKARVEEDKKSFFAYINEYGKLKTKIEEQKNTIKHKICDNFFDLEKTLKNLNLNEFNISINDAMLYDIEILGLLKETAENAFITTLEKGENIELTSCEIAKNLVFNAICEGSLEKERILKISQVVLSAAFELANESQAFAYDLCIGSIYGTQEGISLAIEKFKSNFAYSAIEHDLKNKEKELIDIEQEFIQMLKKISLELNNPVKDILKDLLENKFNTLFAKFKRLMQENREQILVKINEIKQNPKIDDFSKLAQAKLTSLVKELGDLEKLASKKYKDIDTNHAKKLGLRLWEKAKNLINNKKY</sequence>
<dbReference type="KEGG" id="csm:CSUB8521_0154"/>
<feature type="coiled-coil region" evidence="1">
    <location>
        <begin position="240"/>
        <end position="267"/>
    </location>
</feature>
<dbReference type="Proteomes" id="UP000031135">
    <property type="component" value="Chromosome"/>
</dbReference>
<name>A0A0A8H7W2_9BACT</name>
<evidence type="ECO:0000256" key="1">
    <source>
        <dbReference type="SAM" id="Coils"/>
    </source>
</evidence>
<dbReference type="EMBL" id="CP007772">
    <property type="protein sequence ID" value="AJC90052.1"/>
    <property type="molecule type" value="Genomic_DNA"/>
</dbReference>
<dbReference type="RefSeq" id="WP_039662481.1">
    <property type="nucleotide sequence ID" value="NZ_CP007772.1"/>
</dbReference>
<keyword evidence="1" id="KW-0175">Coiled coil</keyword>
<accession>A0A0A8H7W2</accession>
<dbReference type="OrthoDB" id="5337924at2"/>
<organism evidence="2 3">
    <name type="scientific">Campylobacter subantarcticus LMG 24374</name>
    <dbReference type="NCBI Taxonomy" id="1388751"/>
    <lineage>
        <taxon>Bacteria</taxon>
        <taxon>Pseudomonadati</taxon>
        <taxon>Campylobacterota</taxon>
        <taxon>Epsilonproteobacteria</taxon>
        <taxon>Campylobacterales</taxon>
        <taxon>Campylobacteraceae</taxon>
        <taxon>Campylobacter</taxon>
    </lineage>
</organism>
<protein>
    <submittedName>
        <fullName evidence="2">Uncharacterized protein</fullName>
    </submittedName>
</protein>